<dbReference type="EMBL" id="CP036298">
    <property type="protein sequence ID" value="QDV26811.1"/>
    <property type="molecule type" value="Genomic_DNA"/>
</dbReference>
<dbReference type="EC" id="2.7.8.-" evidence="5"/>
<dbReference type="Gene3D" id="3.20.20.370">
    <property type="entry name" value="Glycoside hydrolase/deacetylase"/>
    <property type="match status" value="1"/>
</dbReference>
<dbReference type="Pfam" id="PF02397">
    <property type="entry name" value="Bac_transf"/>
    <property type="match status" value="1"/>
</dbReference>
<protein>
    <submittedName>
        <fullName evidence="5">Undecaprenyl-phosphate N-acetylgalactosaminyl 1-phosphate transferase</fullName>
        <ecNumber evidence="5">2.7.8.-</ecNumber>
    </submittedName>
</protein>
<dbReference type="PANTHER" id="PTHR30576:SF0">
    <property type="entry name" value="UNDECAPRENYL-PHOSPHATE N-ACETYLGALACTOSAMINYL 1-PHOSPHATE TRANSFERASE-RELATED"/>
    <property type="match status" value="1"/>
</dbReference>
<dbReference type="InterPro" id="IPR011330">
    <property type="entry name" value="Glyco_hydro/deAcase_b/a-brl"/>
</dbReference>
<dbReference type="Pfam" id="PF01522">
    <property type="entry name" value="Polysacc_deac_1"/>
    <property type="match status" value="1"/>
</dbReference>
<feature type="domain" description="NodB homology" evidence="4">
    <location>
        <begin position="353"/>
        <end position="621"/>
    </location>
</feature>
<dbReference type="InterPro" id="IPR045235">
    <property type="entry name" value="PuuE_HpPgdA-like"/>
</dbReference>
<dbReference type="PROSITE" id="PS51677">
    <property type="entry name" value="NODB"/>
    <property type="match status" value="1"/>
</dbReference>
<keyword evidence="3" id="KW-1133">Transmembrane helix</keyword>
<evidence type="ECO:0000259" key="4">
    <source>
        <dbReference type="PROSITE" id="PS51677"/>
    </source>
</evidence>
<gene>
    <name evidence="5" type="primary">tuaA</name>
    <name evidence="5" type="ORF">Q31a_51900</name>
</gene>
<keyword evidence="5" id="KW-0808">Transferase</keyword>
<evidence type="ECO:0000313" key="5">
    <source>
        <dbReference type="EMBL" id="QDV26811.1"/>
    </source>
</evidence>
<dbReference type="RefSeq" id="WP_231690911.1">
    <property type="nucleotide sequence ID" value="NZ_CP036298.1"/>
</dbReference>
<evidence type="ECO:0000313" key="6">
    <source>
        <dbReference type="Proteomes" id="UP000318017"/>
    </source>
</evidence>
<name>A0A518GDY7_9BACT</name>
<dbReference type="CDD" id="cd10941">
    <property type="entry name" value="CE4_PuuE_HpPgdA_like_2"/>
    <property type="match status" value="1"/>
</dbReference>
<dbReference type="Pfam" id="PF11959">
    <property type="entry name" value="DUF3473"/>
    <property type="match status" value="1"/>
</dbReference>
<evidence type="ECO:0000256" key="2">
    <source>
        <dbReference type="SAM" id="MobiDB-lite"/>
    </source>
</evidence>
<dbReference type="InterPro" id="IPR014344">
    <property type="entry name" value="XrtA_polysacc_deacetyl"/>
</dbReference>
<sequence>MSFNFTDAPCMPESDSNDSGIFRKDRPQANPHLQTRRGTIGEHSMQTRYIAIKSVFDQIVGIVLLVPAAPIIAVFWCLVRITSAGPGFYLQTRVGQHGQLFKIVKLRTMRCDAERPGKVQWCVKGDPRITPIGSILRKLHIDELPQLWNVACGEMSLVGPRPERPEITKSLERLIPGYQLRHAVKPGVTGLSQVNLEPDTNINITRCKQILDLRYIACANPWLDARMLFATMLRMIGIRGERAMRLTRLKQTISEGELAAIGYQFDTPEDQLWNPSHDQSQTASTPGTDVQPAVATTSLAFRPPAIERRPSFSVAPPKHLSGSVFTSSSIPNAFTVDVEDYYQVSAFENRVSRKQWDKYESRVEGNTDRLLKLLDQHSVQGTFFILGWVAERYPELVQRIHHAGHEVASHGYWHQLVYDQSPEDFATDLSDSVDAIYNACGVEVSAYRAPSFSITSRSLWALDILVQKGFTVDSSIFPIKGHDRYGMPGAKREIHRLETETGSIIEFPPSAWHLPGLNIPIGGGYFRIFPYSVSRRAMKQVRKTEHPAMFYIHPWEIDPKQPTIAGAGLKTRMRHYTGLHNTHARLDRMLRESSFTTMARVIQRSAPQLVLPSRAPVETTV</sequence>
<reference evidence="5 6" key="1">
    <citation type="submission" date="2019-02" db="EMBL/GenBank/DDBJ databases">
        <title>Deep-cultivation of Planctomycetes and their phenomic and genomic characterization uncovers novel biology.</title>
        <authorList>
            <person name="Wiegand S."/>
            <person name="Jogler M."/>
            <person name="Boedeker C."/>
            <person name="Pinto D."/>
            <person name="Vollmers J."/>
            <person name="Rivas-Marin E."/>
            <person name="Kohn T."/>
            <person name="Peeters S.H."/>
            <person name="Heuer A."/>
            <person name="Rast P."/>
            <person name="Oberbeckmann S."/>
            <person name="Bunk B."/>
            <person name="Jeske O."/>
            <person name="Meyerdierks A."/>
            <person name="Storesund J.E."/>
            <person name="Kallscheuer N."/>
            <person name="Luecker S."/>
            <person name="Lage O.M."/>
            <person name="Pohl T."/>
            <person name="Merkel B.J."/>
            <person name="Hornburger P."/>
            <person name="Mueller R.-W."/>
            <person name="Bruemmer F."/>
            <person name="Labrenz M."/>
            <person name="Spormann A.M."/>
            <person name="Op den Camp H."/>
            <person name="Overmann J."/>
            <person name="Amann R."/>
            <person name="Jetten M.S.M."/>
            <person name="Mascher T."/>
            <person name="Medema M.H."/>
            <person name="Devos D.P."/>
            <person name="Kaster A.-K."/>
            <person name="Ovreas L."/>
            <person name="Rohde M."/>
            <person name="Galperin M.Y."/>
            <person name="Jogler C."/>
        </authorList>
    </citation>
    <scope>NUCLEOTIDE SEQUENCE [LARGE SCALE GENOMIC DNA]</scope>
    <source>
        <strain evidence="5 6">Q31a</strain>
    </source>
</reference>
<dbReference type="InterPro" id="IPR003362">
    <property type="entry name" value="Bact_transf"/>
</dbReference>
<keyword evidence="3" id="KW-0812">Transmembrane</keyword>
<keyword evidence="6" id="KW-1185">Reference proteome</keyword>
<evidence type="ECO:0000256" key="3">
    <source>
        <dbReference type="SAM" id="Phobius"/>
    </source>
</evidence>
<dbReference type="InterPro" id="IPR022560">
    <property type="entry name" value="DUF3473"/>
</dbReference>
<accession>A0A518GDY7</accession>
<comment type="similarity">
    <text evidence="1">Belongs to the bacterial sugar transferase family.</text>
</comment>
<dbReference type="KEGG" id="ahel:Q31a_51900"/>
<dbReference type="GO" id="GO:0016810">
    <property type="term" value="F:hydrolase activity, acting on carbon-nitrogen (but not peptide) bonds"/>
    <property type="evidence" value="ECO:0007669"/>
    <property type="project" value="InterPro"/>
</dbReference>
<dbReference type="PANTHER" id="PTHR30576">
    <property type="entry name" value="COLANIC BIOSYNTHESIS UDP-GLUCOSE LIPID CARRIER TRANSFERASE"/>
    <property type="match status" value="1"/>
</dbReference>
<feature type="transmembrane region" description="Helical" evidence="3">
    <location>
        <begin position="55"/>
        <end position="76"/>
    </location>
</feature>
<dbReference type="AlphaFoldDB" id="A0A518GDY7"/>
<dbReference type="GO" id="GO:0016780">
    <property type="term" value="F:phosphotransferase activity, for other substituted phosphate groups"/>
    <property type="evidence" value="ECO:0007669"/>
    <property type="project" value="TreeGrafter"/>
</dbReference>
<keyword evidence="3" id="KW-0472">Membrane</keyword>
<proteinExistence type="inferred from homology"/>
<dbReference type="InterPro" id="IPR002509">
    <property type="entry name" value="NODB_dom"/>
</dbReference>
<dbReference type="GO" id="GO:0005975">
    <property type="term" value="P:carbohydrate metabolic process"/>
    <property type="evidence" value="ECO:0007669"/>
    <property type="project" value="InterPro"/>
</dbReference>
<organism evidence="5 6">
    <name type="scientific">Aureliella helgolandensis</name>
    <dbReference type="NCBI Taxonomy" id="2527968"/>
    <lineage>
        <taxon>Bacteria</taxon>
        <taxon>Pseudomonadati</taxon>
        <taxon>Planctomycetota</taxon>
        <taxon>Planctomycetia</taxon>
        <taxon>Pirellulales</taxon>
        <taxon>Pirellulaceae</taxon>
        <taxon>Aureliella</taxon>
    </lineage>
</organism>
<dbReference type="NCBIfam" id="TIGR03006">
    <property type="entry name" value="pepcterm_polyde"/>
    <property type="match status" value="1"/>
</dbReference>
<dbReference type="Proteomes" id="UP000318017">
    <property type="component" value="Chromosome"/>
</dbReference>
<evidence type="ECO:0000256" key="1">
    <source>
        <dbReference type="ARBA" id="ARBA00006464"/>
    </source>
</evidence>
<feature type="region of interest" description="Disordered" evidence="2">
    <location>
        <begin position="1"/>
        <end position="38"/>
    </location>
</feature>
<dbReference type="SUPFAM" id="SSF88713">
    <property type="entry name" value="Glycoside hydrolase/deacetylase"/>
    <property type="match status" value="1"/>
</dbReference>